<evidence type="ECO:0000313" key="9">
    <source>
        <dbReference type="EMBL" id="MFC7381870.1"/>
    </source>
</evidence>
<keyword evidence="2" id="KW-0229">DNA integration</keyword>
<keyword evidence="4" id="KW-0233">DNA recombination</keyword>
<proteinExistence type="inferred from homology"/>
<evidence type="ECO:0000259" key="8">
    <source>
        <dbReference type="PROSITE" id="PS51900"/>
    </source>
</evidence>
<organism evidence="9 10">
    <name type="scientific">Sphaerisporangium rhizosphaerae</name>
    <dbReference type="NCBI Taxonomy" id="2269375"/>
    <lineage>
        <taxon>Bacteria</taxon>
        <taxon>Bacillati</taxon>
        <taxon>Actinomycetota</taxon>
        <taxon>Actinomycetes</taxon>
        <taxon>Streptosporangiales</taxon>
        <taxon>Streptosporangiaceae</taxon>
        <taxon>Sphaerisporangium</taxon>
    </lineage>
</organism>
<reference evidence="10" key="1">
    <citation type="journal article" date="2019" name="Int. J. Syst. Evol. Microbiol.">
        <title>The Global Catalogue of Microorganisms (GCM) 10K type strain sequencing project: providing services to taxonomists for standard genome sequencing and annotation.</title>
        <authorList>
            <consortium name="The Broad Institute Genomics Platform"/>
            <consortium name="The Broad Institute Genome Sequencing Center for Infectious Disease"/>
            <person name="Wu L."/>
            <person name="Ma J."/>
        </authorList>
    </citation>
    <scope>NUCLEOTIDE SEQUENCE [LARGE SCALE GENOMIC DNA]</scope>
    <source>
        <strain evidence="10">CECT 7649</strain>
    </source>
</reference>
<dbReference type="InterPro" id="IPR058717">
    <property type="entry name" value="Phage_L5_Integrase_N"/>
</dbReference>
<evidence type="ECO:0000256" key="1">
    <source>
        <dbReference type="ARBA" id="ARBA00008857"/>
    </source>
</evidence>
<evidence type="ECO:0000256" key="5">
    <source>
        <dbReference type="PROSITE-ProRule" id="PRU01248"/>
    </source>
</evidence>
<dbReference type="EMBL" id="JBHTCG010000003">
    <property type="protein sequence ID" value="MFC7381870.1"/>
    <property type="molecule type" value="Genomic_DNA"/>
</dbReference>
<feature type="domain" description="Core-binding (CB)" evidence="8">
    <location>
        <begin position="71"/>
        <end position="152"/>
    </location>
</feature>
<sequence length="446" mass="49200">MAKGNKPNHRRFGNIRQLPSGRYQASYLAPDGRRCTAPETYERKGDAERALTLIEAQIISGEWTDPERGKVKLQAYAETWIGQRPGLRPRTVDLYRWLLKKHITPYLGGVALGKLSTAMVRQWRADLLGKGVSVSVAAKAYRLLRAVLMTAVEEDHILQRNPCRIRGAGDEHAEERPVLAVGQVFELADRVGRRPVGNVRGLANGKGYRLRFQRHGEMRSYPETFATRAEAERAHWALVDKGQADFTHDRRFRAFVLLATFASLRWGEIIALTRSDIDLRAGTVRVRAAYVERSTGPLVLGPPKSKAGRRVVGIPQAIIPALREHLATFVKAEPDALVFSGIKGGPLRRSGFNRLASWREAVRAIGAEGLHVHDLRHTGNMIAAESGAGLKDLMARMGHDNVRAAMIYQHAVRGADKTITDAIDKHISGQDDEGEDGPAGVLAPVG</sequence>
<evidence type="ECO:0000256" key="3">
    <source>
        <dbReference type="ARBA" id="ARBA00023125"/>
    </source>
</evidence>
<dbReference type="Proteomes" id="UP001596496">
    <property type="component" value="Unassembled WGS sequence"/>
</dbReference>
<evidence type="ECO:0000256" key="6">
    <source>
        <dbReference type="SAM" id="MobiDB-lite"/>
    </source>
</evidence>
<accession>A0ABW2P1A5</accession>
<dbReference type="Gene3D" id="1.10.150.130">
    <property type="match status" value="1"/>
</dbReference>
<comment type="similarity">
    <text evidence="1">Belongs to the 'phage' integrase family.</text>
</comment>
<dbReference type="PROSITE" id="PS51900">
    <property type="entry name" value="CB"/>
    <property type="match status" value="1"/>
</dbReference>
<dbReference type="Pfam" id="PF00589">
    <property type="entry name" value="Phage_integrase"/>
    <property type="match status" value="1"/>
</dbReference>
<dbReference type="SUPFAM" id="SSF56349">
    <property type="entry name" value="DNA breaking-rejoining enzymes"/>
    <property type="match status" value="2"/>
</dbReference>
<dbReference type="InterPro" id="IPR004107">
    <property type="entry name" value="Integrase_SAM-like_N"/>
</dbReference>
<evidence type="ECO:0000313" key="10">
    <source>
        <dbReference type="Proteomes" id="UP001596496"/>
    </source>
</evidence>
<dbReference type="PANTHER" id="PTHR30349">
    <property type="entry name" value="PHAGE INTEGRASE-RELATED"/>
    <property type="match status" value="1"/>
</dbReference>
<dbReference type="RefSeq" id="WP_380824940.1">
    <property type="nucleotide sequence ID" value="NZ_JBHTCG010000003.1"/>
</dbReference>
<dbReference type="InterPro" id="IPR044068">
    <property type="entry name" value="CB"/>
</dbReference>
<dbReference type="CDD" id="cd01189">
    <property type="entry name" value="INT_ICEBs1_C_like"/>
    <property type="match status" value="1"/>
</dbReference>
<dbReference type="InterPro" id="IPR011010">
    <property type="entry name" value="DNA_brk_join_enz"/>
</dbReference>
<dbReference type="Gene3D" id="1.10.443.10">
    <property type="entry name" value="Intergrase catalytic core"/>
    <property type="match status" value="1"/>
</dbReference>
<protein>
    <submittedName>
        <fullName evidence="9">Tyrosine-type recombinase/integrase</fullName>
    </submittedName>
</protein>
<dbReference type="InterPro" id="IPR013762">
    <property type="entry name" value="Integrase-like_cat_sf"/>
</dbReference>
<evidence type="ECO:0000259" key="7">
    <source>
        <dbReference type="PROSITE" id="PS51898"/>
    </source>
</evidence>
<dbReference type="PANTHER" id="PTHR30349:SF64">
    <property type="entry name" value="PROPHAGE INTEGRASE INTD-RELATED"/>
    <property type="match status" value="1"/>
</dbReference>
<dbReference type="Pfam" id="PF14659">
    <property type="entry name" value="Phage_int_SAM_3"/>
    <property type="match status" value="1"/>
</dbReference>
<keyword evidence="10" id="KW-1185">Reference proteome</keyword>
<feature type="region of interest" description="Disordered" evidence="6">
    <location>
        <begin position="427"/>
        <end position="446"/>
    </location>
</feature>
<comment type="caution">
    <text evidence="9">The sequence shown here is derived from an EMBL/GenBank/DDBJ whole genome shotgun (WGS) entry which is preliminary data.</text>
</comment>
<dbReference type="Pfam" id="PF26003">
    <property type="entry name" value="Integrase_N_phage"/>
    <property type="match status" value="1"/>
</dbReference>
<keyword evidence="3 5" id="KW-0238">DNA-binding</keyword>
<dbReference type="PROSITE" id="PS51898">
    <property type="entry name" value="TYR_RECOMBINASE"/>
    <property type="match status" value="1"/>
</dbReference>
<gene>
    <name evidence="9" type="ORF">ACFQSB_06600</name>
</gene>
<dbReference type="InterPro" id="IPR050090">
    <property type="entry name" value="Tyrosine_recombinase_XerCD"/>
</dbReference>
<dbReference type="InterPro" id="IPR010998">
    <property type="entry name" value="Integrase_recombinase_N"/>
</dbReference>
<evidence type="ECO:0000256" key="2">
    <source>
        <dbReference type="ARBA" id="ARBA00022908"/>
    </source>
</evidence>
<name>A0ABW2P1A5_9ACTN</name>
<evidence type="ECO:0000256" key="4">
    <source>
        <dbReference type="ARBA" id="ARBA00023172"/>
    </source>
</evidence>
<feature type="domain" description="Tyr recombinase" evidence="7">
    <location>
        <begin position="222"/>
        <end position="421"/>
    </location>
</feature>
<dbReference type="InterPro" id="IPR002104">
    <property type="entry name" value="Integrase_catalytic"/>
</dbReference>